<evidence type="ECO:0000313" key="2">
    <source>
        <dbReference type="Proteomes" id="UP000262583"/>
    </source>
</evidence>
<sequence>MERNAAYRASAPTLLLLVKEHTSGSILFGGNSYYVAKGLRELKRIDP</sequence>
<protein>
    <submittedName>
        <fullName evidence="1">Uncharacterized protein</fullName>
    </submittedName>
</protein>
<dbReference type="Proteomes" id="UP000262583">
    <property type="component" value="Chromosome"/>
</dbReference>
<organism evidence="1 2">
    <name type="scientific">Sumerlaea chitinivorans</name>
    <dbReference type="NCBI Taxonomy" id="2250252"/>
    <lineage>
        <taxon>Bacteria</taxon>
        <taxon>Candidatus Sumerlaeota</taxon>
        <taxon>Candidatus Sumerlaeia</taxon>
        <taxon>Candidatus Sumerlaeales</taxon>
        <taxon>Candidatus Sumerlaeaceae</taxon>
        <taxon>Candidatus Sumerlaea</taxon>
    </lineage>
</organism>
<reference evidence="1 2" key="1">
    <citation type="submission" date="2018-05" db="EMBL/GenBank/DDBJ databases">
        <title>A metagenomic window into the 2 km-deep terrestrial subsurface aquifer revealed taxonomically and functionally diverse microbial community comprising novel uncultured bacterial lineages.</title>
        <authorList>
            <person name="Kadnikov V.V."/>
            <person name="Mardanov A.V."/>
            <person name="Beletsky A.V."/>
            <person name="Banks D."/>
            <person name="Pimenov N.V."/>
            <person name="Frank Y.A."/>
            <person name="Karnachuk O.V."/>
            <person name="Ravin N.V."/>
        </authorList>
    </citation>
    <scope>NUCLEOTIDE SEQUENCE [LARGE SCALE GENOMIC DNA]</scope>
    <source>
        <strain evidence="1">BY</strain>
    </source>
</reference>
<name>A0A2Z4Y8J0_SUMC1</name>
<accession>A0A2Z4Y8J0</accession>
<proteinExistence type="predicted"/>
<dbReference type="AlphaFoldDB" id="A0A2Z4Y8J0"/>
<dbReference type="KEGG" id="schv:BRCON_2809"/>
<gene>
    <name evidence="1" type="ORF">BRCON_2809</name>
</gene>
<dbReference type="EMBL" id="CP030759">
    <property type="protein sequence ID" value="AXA37551.1"/>
    <property type="molecule type" value="Genomic_DNA"/>
</dbReference>
<evidence type="ECO:0000313" key="1">
    <source>
        <dbReference type="EMBL" id="AXA37551.1"/>
    </source>
</evidence>